<keyword evidence="3" id="KW-1185">Reference proteome</keyword>
<dbReference type="InterPro" id="IPR011256">
    <property type="entry name" value="Reg_factor_effector_dom_sf"/>
</dbReference>
<dbReference type="InterPro" id="IPR029442">
    <property type="entry name" value="GyrI-like"/>
</dbReference>
<evidence type="ECO:0000313" key="3">
    <source>
        <dbReference type="Proteomes" id="UP000616837"/>
    </source>
</evidence>
<dbReference type="InterPro" id="IPR008319">
    <property type="entry name" value="GyrI-like_CCH_Lin2189-like"/>
</dbReference>
<reference evidence="2 3" key="1">
    <citation type="submission" date="2020-08" db="EMBL/GenBank/DDBJ databases">
        <title>A Genomic Blueprint of the Chicken Gut Microbiome.</title>
        <authorList>
            <person name="Gilroy R."/>
            <person name="Ravi A."/>
            <person name="Getino M."/>
            <person name="Pursley I."/>
            <person name="Horton D.L."/>
            <person name="Alikhan N.-F."/>
            <person name="Baker D."/>
            <person name="Gharbi K."/>
            <person name="Hall N."/>
            <person name="Watson M."/>
            <person name="Adriaenssens E.M."/>
            <person name="Foster-Nyarko E."/>
            <person name="Jarju S."/>
            <person name="Secka A."/>
            <person name="Antonio M."/>
            <person name="Oren A."/>
            <person name="Chaudhuri R."/>
            <person name="La Ragione R.M."/>
            <person name="Hildebrand F."/>
            <person name="Pallen M.J."/>
        </authorList>
    </citation>
    <scope>NUCLEOTIDE SEQUENCE [LARGE SCALE GENOMIC DNA]</scope>
    <source>
        <strain evidence="2 3">Sa3CUN2</strain>
    </source>
</reference>
<protein>
    <submittedName>
        <fullName evidence="2">GyrI-like domain-containing protein</fullName>
    </submittedName>
</protein>
<dbReference type="SUPFAM" id="SSF55136">
    <property type="entry name" value="Probable bacterial effector-binding domain"/>
    <property type="match status" value="1"/>
</dbReference>
<name>A0ABR8PAG2_9LACO</name>
<comment type="caution">
    <text evidence="2">The sequence shown here is derived from an EMBL/GenBank/DDBJ whole genome shotgun (WGS) entry which is preliminary data.</text>
</comment>
<evidence type="ECO:0000259" key="1">
    <source>
        <dbReference type="Pfam" id="PF06445"/>
    </source>
</evidence>
<gene>
    <name evidence="2" type="ORF">H9564_00500</name>
</gene>
<dbReference type="RefSeq" id="WP_191683636.1">
    <property type="nucleotide sequence ID" value="NZ_JACSQW010000001.1"/>
</dbReference>
<evidence type="ECO:0000313" key="2">
    <source>
        <dbReference type="EMBL" id="MBD7894232.1"/>
    </source>
</evidence>
<dbReference type="PIRSF" id="PIRSF031644">
    <property type="entry name" value="UCP031644"/>
    <property type="match status" value="1"/>
</dbReference>
<dbReference type="Proteomes" id="UP000616837">
    <property type="component" value="Unassembled WGS sequence"/>
</dbReference>
<feature type="domain" description="GyrI-like small molecule binding" evidence="1">
    <location>
        <begin position="19"/>
        <end position="209"/>
    </location>
</feature>
<dbReference type="Pfam" id="PF06445">
    <property type="entry name" value="GyrI-like"/>
    <property type="match status" value="1"/>
</dbReference>
<organism evidence="2 3">
    <name type="scientific">Limosilactobacillus avistercoris</name>
    <dbReference type="NCBI Taxonomy" id="2762243"/>
    <lineage>
        <taxon>Bacteria</taxon>
        <taxon>Bacillati</taxon>
        <taxon>Bacillota</taxon>
        <taxon>Bacilli</taxon>
        <taxon>Lactobacillales</taxon>
        <taxon>Lactobacillaceae</taxon>
        <taxon>Limosilactobacillus</taxon>
    </lineage>
</organism>
<sequence>MVYDFKREERYFYLPGKRVKLVDIPKMTYLAVSGHGDPNVEGSEYKRAIAALYAVAYTTKMSKKGDHKIKDYFDFVVPPLEGLWWQDGVTDGIDYGHKKKFQFIALIRMPDFVNQAVLKWAIQEASHKKKQDFTNVKLLQVNEGKYVQVMHVGSYDDEPQTIAKMHQFITKNKLETDFNSKRRHHEIYLSDPRRTKVENLKTVIRIPVKVKE</sequence>
<dbReference type="Gene3D" id="3.20.80.10">
    <property type="entry name" value="Regulatory factor, effector binding domain"/>
    <property type="match status" value="1"/>
</dbReference>
<accession>A0ABR8PAG2</accession>
<dbReference type="EMBL" id="JACSQW010000001">
    <property type="protein sequence ID" value="MBD7894232.1"/>
    <property type="molecule type" value="Genomic_DNA"/>
</dbReference>
<proteinExistence type="predicted"/>